<name>A0A8T0VX34_PANVG</name>
<keyword evidence="1" id="KW-0732">Signal</keyword>
<comment type="caution">
    <text evidence="2">The sequence shown here is derived from an EMBL/GenBank/DDBJ whole genome shotgun (WGS) entry which is preliminary data.</text>
</comment>
<evidence type="ECO:0000313" key="3">
    <source>
        <dbReference type="Proteomes" id="UP000823388"/>
    </source>
</evidence>
<keyword evidence="3" id="KW-1185">Reference proteome</keyword>
<protein>
    <submittedName>
        <fullName evidence="2">Uncharacterized protein</fullName>
    </submittedName>
</protein>
<dbReference type="AlphaFoldDB" id="A0A8T0VX34"/>
<sequence>MAMASKTVLLLGIVVAVASVLASGAPPVQPPRIQADVVVMGFVPCNNGTSMRTGSAPGFAGSQPFTCFWIGARSICFWIAMACAGAVVQLRCTDDGAVLLAANATTDGKGRFRMAVNTTVAPSSVAGHCELVVGTPLASCNATLPTSGTLRSGLRLLVSMVFFPRGFSYVAPSV</sequence>
<dbReference type="PANTHER" id="PTHR34458:SF13">
    <property type="entry name" value="OS07G0674500 PROTEIN"/>
    <property type="match status" value="1"/>
</dbReference>
<organism evidence="2 3">
    <name type="scientific">Panicum virgatum</name>
    <name type="common">Blackwell switchgrass</name>
    <dbReference type="NCBI Taxonomy" id="38727"/>
    <lineage>
        <taxon>Eukaryota</taxon>
        <taxon>Viridiplantae</taxon>
        <taxon>Streptophyta</taxon>
        <taxon>Embryophyta</taxon>
        <taxon>Tracheophyta</taxon>
        <taxon>Spermatophyta</taxon>
        <taxon>Magnoliopsida</taxon>
        <taxon>Liliopsida</taxon>
        <taxon>Poales</taxon>
        <taxon>Poaceae</taxon>
        <taxon>PACMAD clade</taxon>
        <taxon>Panicoideae</taxon>
        <taxon>Panicodae</taxon>
        <taxon>Paniceae</taxon>
        <taxon>Panicinae</taxon>
        <taxon>Panicum</taxon>
        <taxon>Panicum sect. Hiantes</taxon>
    </lineage>
</organism>
<dbReference type="PANTHER" id="PTHR34458">
    <property type="entry name" value="POLLEN OLE E 1 ALLERGEN AND EXTENSIN FAMILY PROTEIN-RELATED"/>
    <property type="match status" value="1"/>
</dbReference>
<proteinExistence type="predicted"/>
<dbReference type="EMBL" id="CM029040">
    <property type="protein sequence ID" value="KAG2639017.1"/>
    <property type="molecule type" value="Genomic_DNA"/>
</dbReference>
<dbReference type="Proteomes" id="UP000823388">
    <property type="component" value="Chromosome 2N"/>
</dbReference>
<feature type="chain" id="PRO_5035916439" evidence="1">
    <location>
        <begin position="25"/>
        <end position="174"/>
    </location>
</feature>
<accession>A0A8T0VX34</accession>
<feature type="signal peptide" evidence="1">
    <location>
        <begin position="1"/>
        <end position="24"/>
    </location>
</feature>
<evidence type="ECO:0000313" key="2">
    <source>
        <dbReference type="EMBL" id="KAG2639017.1"/>
    </source>
</evidence>
<dbReference type="InterPro" id="IPR040404">
    <property type="entry name" value="Phylloplanin-like"/>
</dbReference>
<evidence type="ECO:0000256" key="1">
    <source>
        <dbReference type="SAM" id="SignalP"/>
    </source>
</evidence>
<reference evidence="2" key="1">
    <citation type="submission" date="2020-05" db="EMBL/GenBank/DDBJ databases">
        <title>WGS assembly of Panicum virgatum.</title>
        <authorList>
            <person name="Lovell J.T."/>
            <person name="Jenkins J."/>
            <person name="Shu S."/>
            <person name="Juenger T.E."/>
            <person name="Schmutz J."/>
        </authorList>
    </citation>
    <scope>NUCLEOTIDE SEQUENCE</scope>
    <source>
        <strain evidence="2">AP13</strain>
    </source>
</reference>
<gene>
    <name evidence="2" type="ORF">PVAP13_2NG631100</name>
</gene>